<comment type="function">
    <text evidence="9">Component of the transport system for branched-chain amino acids.</text>
</comment>
<evidence type="ECO:0000256" key="2">
    <source>
        <dbReference type="ARBA" id="ARBA00008540"/>
    </source>
</evidence>
<keyword evidence="11" id="KW-1185">Reference proteome</keyword>
<dbReference type="InterPro" id="IPR004685">
    <property type="entry name" value="Brnchd-chn_aa_trnsp_Livcs"/>
</dbReference>
<evidence type="ECO:0000256" key="8">
    <source>
        <dbReference type="ARBA" id="ARBA00023136"/>
    </source>
</evidence>
<dbReference type="RefSeq" id="WP_057749461.1">
    <property type="nucleotide sequence ID" value="NZ_AZER01000014.1"/>
</dbReference>
<keyword evidence="6 9" id="KW-0029">Amino-acid transport</keyword>
<proteinExistence type="inferred from homology"/>
<keyword evidence="4" id="KW-1003">Cell membrane</keyword>
<comment type="subcellular location">
    <subcellularLocation>
        <location evidence="1 9">Cell membrane</location>
        <topology evidence="1 9">Multi-pass membrane protein</topology>
    </subcellularLocation>
</comment>
<dbReference type="GO" id="GO:0015820">
    <property type="term" value="P:L-leucine transport"/>
    <property type="evidence" value="ECO:0007669"/>
    <property type="project" value="TreeGrafter"/>
</dbReference>
<dbReference type="GO" id="GO:0005886">
    <property type="term" value="C:plasma membrane"/>
    <property type="evidence" value="ECO:0007669"/>
    <property type="project" value="UniProtKB-SubCell"/>
</dbReference>
<dbReference type="AlphaFoldDB" id="A0A0R1PCI7"/>
<dbReference type="Proteomes" id="UP000051445">
    <property type="component" value="Unassembled WGS sequence"/>
</dbReference>
<comment type="caution">
    <text evidence="9">Lacks conserved residue(s) required for the propagation of feature annotation.</text>
</comment>
<evidence type="ECO:0000256" key="1">
    <source>
        <dbReference type="ARBA" id="ARBA00004651"/>
    </source>
</evidence>
<evidence type="ECO:0000313" key="10">
    <source>
        <dbReference type="EMBL" id="KRL27685.1"/>
    </source>
</evidence>
<feature type="transmembrane region" description="Helical" evidence="9">
    <location>
        <begin position="154"/>
        <end position="176"/>
    </location>
</feature>
<dbReference type="PATRIC" id="fig|1423746.3.peg.433"/>
<dbReference type="GO" id="GO:0005304">
    <property type="term" value="F:L-valine transmembrane transporter activity"/>
    <property type="evidence" value="ECO:0007669"/>
    <property type="project" value="TreeGrafter"/>
</dbReference>
<feature type="transmembrane region" description="Helical" evidence="9">
    <location>
        <begin position="239"/>
        <end position="257"/>
    </location>
</feature>
<dbReference type="Pfam" id="PF05525">
    <property type="entry name" value="Branch_AA_trans"/>
    <property type="match status" value="1"/>
</dbReference>
<accession>A0A0R1PCI7</accession>
<dbReference type="EMBL" id="AZER01000014">
    <property type="protein sequence ID" value="KRL27685.1"/>
    <property type="molecule type" value="Genomic_DNA"/>
</dbReference>
<feature type="transmembrane region" description="Helical" evidence="9">
    <location>
        <begin position="196"/>
        <end position="219"/>
    </location>
</feature>
<evidence type="ECO:0000256" key="5">
    <source>
        <dbReference type="ARBA" id="ARBA00022692"/>
    </source>
</evidence>
<name>A0A0R1PCI7_9LACO</name>
<feature type="transmembrane region" description="Helical" evidence="9">
    <location>
        <begin position="424"/>
        <end position="444"/>
    </location>
</feature>
<dbReference type="PANTHER" id="PTHR30588">
    <property type="entry name" value="BRANCHED-CHAIN AMINO ACID TRANSPORT SYSTEM 2 CARRIER PROTEIN"/>
    <property type="match status" value="1"/>
</dbReference>
<dbReference type="GO" id="GO:0015188">
    <property type="term" value="F:L-isoleucine transmembrane transporter activity"/>
    <property type="evidence" value="ECO:0007669"/>
    <property type="project" value="TreeGrafter"/>
</dbReference>
<evidence type="ECO:0000256" key="7">
    <source>
        <dbReference type="ARBA" id="ARBA00022989"/>
    </source>
</evidence>
<keyword evidence="7 9" id="KW-1133">Transmembrane helix</keyword>
<feature type="transmembrane region" description="Helical" evidence="9">
    <location>
        <begin position="277"/>
        <end position="302"/>
    </location>
</feature>
<feature type="transmembrane region" description="Helical" evidence="9">
    <location>
        <begin position="352"/>
        <end position="371"/>
    </location>
</feature>
<evidence type="ECO:0000313" key="11">
    <source>
        <dbReference type="Proteomes" id="UP000051445"/>
    </source>
</evidence>
<reference evidence="10 11" key="1">
    <citation type="journal article" date="2015" name="Genome Announc.">
        <title>Expanding the biotechnology potential of lactobacilli through comparative genomics of 213 strains and associated genera.</title>
        <authorList>
            <person name="Sun Z."/>
            <person name="Harris H.M."/>
            <person name="McCann A."/>
            <person name="Guo C."/>
            <person name="Argimon S."/>
            <person name="Zhang W."/>
            <person name="Yang X."/>
            <person name="Jeffery I.B."/>
            <person name="Cooney J.C."/>
            <person name="Kagawa T.F."/>
            <person name="Liu W."/>
            <person name="Song Y."/>
            <person name="Salvetti E."/>
            <person name="Wrobel A."/>
            <person name="Rasinkangas P."/>
            <person name="Parkhill J."/>
            <person name="Rea M.C."/>
            <person name="O'Sullivan O."/>
            <person name="Ritari J."/>
            <person name="Douillard F.P."/>
            <person name="Paul Ross R."/>
            <person name="Yang R."/>
            <person name="Briner A.E."/>
            <person name="Felis G.E."/>
            <person name="de Vos W.M."/>
            <person name="Barrangou R."/>
            <person name="Klaenhammer T.R."/>
            <person name="Caufield P.W."/>
            <person name="Cui Y."/>
            <person name="Zhang H."/>
            <person name="O'Toole P.W."/>
        </authorList>
    </citation>
    <scope>NUCLEOTIDE SEQUENCE [LARGE SCALE GENOMIC DNA]</scope>
    <source>
        <strain evidence="10 11">DSM 13145</strain>
    </source>
</reference>
<protein>
    <recommendedName>
        <fullName evidence="9">Branched-chain amino acid transport system carrier protein</fullName>
    </recommendedName>
</protein>
<feature type="transmembrane region" description="Helical" evidence="9">
    <location>
        <begin position="124"/>
        <end position="142"/>
    </location>
</feature>
<keyword evidence="3 9" id="KW-0813">Transport</keyword>
<dbReference type="PANTHER" id="PTHR30588:SF0">
    <property type="entry name" value="BRANCHED-CHAIN AMINO ACID PERMEASE BRNQ"/>
    <property type="match status" value="1"/>
</dbReference>
<evidence type="ECO:0000256" key="6">
    <source>
        <dbReference type="ARBA" id="ARBA00022970"/>
    </source>
</evidence>
<gene>
    <name evidence="10" type="ORF">FD27_GL000425</name>
</gene>
<evidence type="ECO:0000256" key="9">
    <source>
        <dbReference type="RuleBase" id="RU362122"/>
    </source>
</evidence>
<sequence>MQSFRQASKTYLIIGSLIFGMIFGAGNLVFPVHLGQLAGGHWLPAASGFILSGVFLPLFALLAISITRSRGLFELALPVGSWFALIFLLLVQIAIGPLGATPRTATVPYAIGVAPYLSPRFQPIGLAIYTGFFFLMVYWLAVKQGKITEIIGKVLNPVFLVMLFVIFLMAFIWPMGKLSTPQPTSAYVSHAFASGFLQGYNTMDAFAMLIFGVTIITAVRQMGFQKPQEVSLATTKGGLIGIAGVGIIYLGLIYLGTTSRHHFAIATNGGTTLNQVAHYYLGYFGNALLLTLATITCMTTAMGLSIAFAQDFHDRFPQVSYKTFLRINCLVSFCLANLGLDQIVMWSKPVLMLLYPLAIVLILAAMLSPVFHHATIMYRLPLLLTLIPALFDMVNAQPPVIRNWTANQVLIHFSQQSLPLFKMGFSWLPFAILGFVLGMIIWQVQRRARS</sequence>
<feature type="transmembrane region" description="Helical" evidence="9">
    <location>
        <begin position="75"/>
        <end position="95"/>
    </location>
</feature>
<evidence type="ECO:0000256" key="3">
    <source>
        <dbReference type="ARBA" id="ARBA00022448"/>
    </source>
</evidence>
<dbReference type="NCBIfam" id="TIGR00796">
    <property type="entry name" value="livcs"/>
    <property type="match status" value="1"/>
</dbReference>
<feature type="transmembrane region" description="Helical" evidence="9">
    <location>
        <begin position="12"/>
        <end position="30"/>
    </location>
</feature>
<keyword evidence="5 9" id="KW-0812">Transmembrane</keyword>
<comment type="caution">
    <text evidence="10">The sequence shown here is derived from an EMBL/GenBank/DDBJ whole genome shotgun (WGS) entry which is preliminary data.</text>
</comment>
<dbReference type="GO" id="GO:0015818">
    <property type="term" value="P:isoleucine transport"/>
    <property type="evidence" value="ECO:0007669"/>
    <property type="project" value="TreeGrafter"/>
</dbReference>
<organism evidence="10 11">
    <name type="scientific">Limosilactobacillus frumenti DSM 13145</name>
    <dbReference type="NCBI Taxonomy" id="1423746"/>
    <lineage>
        <taxon>Bacteria</taxon>
        <taxon>Bacillati</taxon>
        <taxon>Bacillota</taxon>
        <taxon>Bacilli</taxon>
        <taxon>Lactobacillales</taxon>
        <taxon>Lactobacillaceae</taxon>
        <taxon>Limosilactobacillus</taxon>
    </lineage>
</organism>
<dbReference type="GO" id="GO:0015190">
    <property type="term" value="F:L-leucine transmembrane transporter activity"/>
    <property type="evidence" value="ECO:0007669"/>
    <property type="project" value="TreeGrafter"/>
</dbReference>
<dbReference type="OrthoDB" id="9783920at2"/>
<feature type="transmembrane region" description="Helical" evidence="9">
    <location>
        <begin position="42"/>
        <end position="63"/>
    </location>
</feature>
<keyword evidence="8 9" id="KW-0472">Membrane</keyword>
<comment type="similarity">
    <text evidence="2 9">Belongs to the branched chain amino acid transporter family.</text>
</comment>
<evidence type="ECO:0000256" key="4">
    <source>
        <dbReference type="ARBA" id="ARBA00022475"/>
    </source>
</evidence>